<dbReference type="PROSITE" id="PS51846">
    <property type="entry name" value="CNNM"/>
    <property type="match status" value="1"/>
</dbReference>
<dbReference type="Gene3D" id="3.10.580.10">
    <property type="entry name" value="CBS-domain"/>
    <property type="match status" value="1"/>
</dbReference>
<dbReference type="Pfam" id="PF01595">
    <property type="entry name" value="CNNM"/>
    <property type="match status" value="1"/>
</dbReference>
<comment type="subcellular location">
    <subcellularLocation>
        <location evidence="1">Membrane</location>
        <topology evidence="1">Multi-pass membrane protein</topology>
    </subcellularLocation>
</comment>
<sequence>MTLLLAYLALALVVSFLCSISEAVLLSVRPAHVEALRRKKHPASEALQTLQANLDRPLAAILTLNTVAHTVGAAGVGAQAIVVFGNEFVGLTSAILTLLILVLSEIIPKTLGAVHWQSLAPSVGRMVLWLTRLMTPFVWFSEKLTGFIARSGESAFTFSRDEMRAMAEIGAREGVLDDKELAVVSNLMRLHRLKVEHIMTPASVMVSVNGDETVRAFFEAHAQTPFSRLPVFDGTAHHVSGYVLKSDLLLAQARDEFDRNIAEFSREIITLRDDISASAAFDRLTRSKGHLAVVVDEFGTLRGLVTMEDVVETLLGLEITDEADTVEDMQILARQRWRDRMTAMGLDPDSMPDGGPG</sequence>
<evidence type="ECO:0000256" key="8">
    <source>
        <dbReference type="PROSITE-ProRule" id="PRU01193"/>
    </source>
</evidence>
<dbReference type="CDD" id="cd04590">
    <property type="entry name" value="CBS_pair_CorC_HlyC_assoc"/>
    <property type="match status" value="1"/>
</dbReference>
<reference evidence="11" key="2">
    <citation type="submission" date="2023-01" db="EMBL/GenBank/DDBJ databases">
        <authorList>
            <person name="Sun Q."/>
            <person name="Evtushenko L."/>
        </authorList>
    </citation>
    <scope>NUCLEOTIDE SEQUENCE</scope>
    <source>
        <strain evidence="11">VKM B-1513</strain>
    </source>
</reference>
<dbReference type="SMART" id="SM00116">
    <property type="entry name" value="CBS"/>
    <property type="match status" value="2"/>
</dbReference>
<keyword evidence="5 7" id="KW-0129">CBS domain</keyword>
<protein>
    <recommendedName>
        <fullName evidence="13">Hemolysin, contains CBS domains</fullName>
    </recommendedName>
</protein>
<evidence type="ECO:0008006" key="13">
    <source>
        <dbReference type="Google" id="ProtNLM"/>
    </source>
</evidence>
<feature type="domain" description="CBS" evidence="9">
    <location>
        <begin position="264"/>
        <end position="322"/>
    </location>
</feature>
<keyword evidence="2 8" id="KW-0812">Transmembrane</keyword>
<dbReference type="PROSITE" id="PS51371">
    <property type="entry name" value="CBS"/>
    <property type="match status" value="2"/>
</dbReference>
<evidence type="ECO:0000256" key="4">
    <source>
        <dbReference type="ARBA" id="ARBA00022989"/>
    </source>
</evidence>
<organism evidence="11 12">
    <name type="scientific">Maricaulis virginensis</name>
    <dbReference type="NCBI Taxonomy" id="144022"/>
    <lineage>
        <taxon>Bacteria</taxon>
        <taxon>Pseudomonadati</taxon>
        <taxon>Pseudomonadota</taxon>
        <taxon>Alphaproteobacteria</taxon>
        <taxon>Maricaulales</taxon>
        <taxon>Maricaulaceae</taxon>
        <taxon>Maricaulis</taxon>
    </lineage>
</organism>
<evidence type="ECO:0000256" key="1">
    <source>
        <dbReference type="ARBA" id="ARBA00004141"/>
    </source>
</evidence>
<keyword evidence="6 8" id="KW-0472">Membrane</keyword>
<dbReference type="EMBL" id="BSFE01000001">
    <property type="protein sequence ID" value="GLK51081.1"/>
    <property type="molecule type" value="Genomic_DNA"/>
</dbReference>
<feature type="domain" description="CBS" evidence="9">
    <location>
        <begin position="199"/>
        <end position="259"/>
    </location>
</feature>
<dbReference type="Pfam" id="PF00571">
    <property type="entry name" value="CBS"/>
    <property type="match status" value="1"/>
</dbReference>
<dbReference type="InterPro" id="IPR044751">
    <property type="entry name" value="Ion_transp-like_CBS"/>
</dbReference>
<dbReference type="PANTHER" id="PTHR22777">
    <property type="entry name" value="HEMOLYSIN-RELATED"/>
    <property type="match status" value="1"/>
</dbReference>
<keyword evidence="4 8" id="KW-1133">Transmembrane helix</keyword>
<proteinExistence type="predicted"/>
<evidence type="ECO:0000313" key="12">
    <source>
        <dbReference type="Proteomes" id="UP001143486"/>
    </source>
</evidence>
<dbReference type="InterPro" id="IPR000644">
    <property type="entry name" value="CBS_dom"/>
</dbReference>
<dbReference type="AlphaFoldDB" id="A0A9W6ILB6"/>
<keyword evidence="12" id="KW-1185">Reference proteome</keyword>
<gene>
    <name evidence="11" type="ORF">GCM10017621_05890</name>
</gene>
<evidence type="ECO:0000313" key="11">
    <source>
        <dbReference type="EMBL" id="GLK51081.1"/>
    </source>
</evidence>
<feature type="domain" description="CNNM transmembrane" evidence="10">
    <location>
        <begin position="1"/>
        <end position="180"/>
    </location>
</feature>
<dbReference type="PANTHER" id="PTHR22777:SF4">
    <property type="entry name" value="UPF0053 PROTEIN SLL1254"/>
    <property type="match status" value="1"/>
</dbReference>
<evidence type="ECO:0000256" key="3">
    <source>
        <dbReference type="ARBA" id="ARBA00022737"/>
    </source>
</evidence>
<evidence type="ECO:0000256" key="2">
    <source>
        <dbReference type="ARBA" id="ARBA00022692"/>
    </source>
</evidence>
<reference evidence="11" key="1">
    <citation type="journal article" date="2014" name="Int. J. Syst. Evol. Microbiol.">
        <title>Complete genome sequence of Corynebacterium casei LMG S-19264T (=DSM 44701T), isolated from a smear-ripened cheese.</title>
        <authorList>
            <consortium name="US DOE Joint Genome Institute (JGI-PGF)"/>
            <person name="Walter F."/>
            <person name="Albersmeier A."/>
            <person name="Kalinowski J."/>
            <person name="Ruckert C."/>
        </authorList>
    </citation>
    <scope>NUCLEOTIDE SEQUENCE</scope>
    <source>
        <strain evidence="11">VKM B-1513</strain>
    </source>
</reference>
<dbReference type="GO" id="GO:0005886">
    <property type="term" value="C:plasma membrane"/>
    <property type="evidence" value="ECO:0007669"/>
    <property type="project" value="TreeGrafter"/>
</dbReference>
<evidence type="ECO:0000256" key="7">
    <source>
        <dbReference type="PROSITE-ProRule" id="PRU00703"/>
    </source>
</evidence>
<accession>A0A9W6ILB6</accession>
<dbReference type="RefSeq" id="WP_271185474.1">
    <property type="nucleotide sequence ID" value="NZ_BSFE01000001.1"/>
</dbReference>
<evidence type="ECO:0000256" key="5">
    <source>
        <dbReference type="ARBA" id="ARBA00023122"/>
    </source>
</evidence>
<evidence type="ECO:0000256" key="6">
    <source>
        <dbReference type="ARBA" id="ARBA00023136"/>
    </source>
</evidence>
<dbReference type="SUPFAM" id="SSF54631">
    <property type="entry name" value="CBS-domain pair"/>
    <property type="match status" value="1"/>
</dbReference>
<evidence type="ECO:0000259" key="10">
    <source>
        <dbReference type="PROSITE" id="PS51846"/>
    </source>
</evidence>
<comment type="caution">
    <text evidence="11">The sequence shown here is derived from an EMBL/GenBank/DDBJ whole genome shotgun (WGS) entry which is preliminary data.</text>
</comment>
<dbReference type="InterPro" id="IPR046342">
    <property type="entry name" value="CBS_dom_sf"/>
</dbReference>
<keyword evidence="3" id="KW-0677">Repeat</keyword>
<dbReference type="Proteomes" id="UP001143486">
    <property type="component" value="Unassembled WGS sequence"/>
</dbReference>
<name>A0A9W6ILB6_9PROT</name>
<dbReference type="InterPro" id="IPR002550">
    <property type="entry name" value="CNNM"/>
</dbReference>
<evidence type="ECO:0000259" key="9">
    <source>
        <dbReference type="PROSITE" id="PS51371"/>
    </source>
</evidence>